<dbReference type="OrthoDB" id="8905164at2"/>
<dbReference type="EMBL" id="VFIP01000099">
    <property type="protein sequence ID" value="TWR77671.1"/>
    <property type="molecule type" value="Genomic_DNA"/>
</dbReference>
<organism evidence="1 2">
    <name type="scientific">Pseudomonas saxonica</name>
    <dbReference type="NCBI Taxonomy" id="2600598"/>
    <lineage>
        <taxon>Bacteria</taxon>
        <taxon>Pseudomonadati</taxon>
        <taxon>Pseudomonadota</taxon>
        <taxon>Gammaproteobacteria</taxon>
        <taxon>Pseudomonadales</taxon>
        <taxon>Pseudomonadaceae</taxon>
        <taxon>Pseudomonas</taxon>
    </lineage>
</organism>
<evidence type="ECO:0000313" key="1">
    <source>
        <dbReference type="EMBL" id="TWR77671.1"/>
    </source>
</evidence>
<gene>
    <name evidence="1" type="ORF">FJD37_23735</name>
</gene>
<sequence>MAINDLTESYLNSIIFNDEPSNIQDILPLINNPFVNRKTNDALSMLFHRFYKNTDIPLGIPVFSFYSYLSAFCLFNKATMKIPKTRKNTELDTWIMLLAPSGASKTLSNDLISNLIPLDLNGDKVIEPNIAKPNGPVGMIKQLANIKEKRGFWIEDEAAQMFKGIEQAIGPMSEMRDYLLKLKEGQKIERLTSKDHIQITGFRMTQLFINTIDSMANTLTEQSMSDGLFRRYQVAIATKDDERLIEEHALYNLANVIDDTLEDSFNSLFSQNIYENNYTFEEGCEEVYSICFKHFWLKQYKKFMSNDENKYRTYMMESWKYAVFNHILHKRTGTVISCEDLQYGLKVSMYLLNSLQHFVKFRAKLEETKLPAKKDRIEHIIEFIRANENTKDFGSRAVQRKFTLKKDELILILNSIKTHKPEFKTKLFSMLDR</sequence>
<dbReference type="AlphaFoldDB" id="A0A5C5PRF2"/>
<dbReference type="Proteomes" id="UP000317901">
    <property type="component" value="Unassembled WGS sequence"/>
</dbReference>
<accession>A0A5C5PRF2</accession>
<evidence type="ECO:0000313" key="2">
    <source>
        <dbReference type="Proteomes" id="UP000317901"/>
    </source>
</evidence>
<dbReference type="RefSeq" id="WP_146427804.1">
    <property type="nucleotide sequence ID" value="NZ_VFIP01000099.1"/>
</dbReference>
<protein>
    <recommendedName>
        <fullName evidence="3">DUF3987 domain-containing protein</fullName>
    </recommendedName>
</protein>
<comment type="caution">
    <text evidence="1">The sequence shown here is derived from an EMBL/GenBank/DDBJ whole genome shotgun (WGS) entry which is preliminary data.</text>
</comment>
<proteinExistence type="predicted"/>
<evidence type="ECO:0008006" key="3">
    <source>
        <dbReference type="Google" id="ProtNLM"/>
    </source>
</evidence>
<name>A0A5C5PRF2_9PSED</name>
<reference evidence="1 2" key="1">
    <citation type="submission" date="2019-06" db="EMBL/GenBank/DDBJ databases">
        <title>Pseudomonas bimorpha sp. nov. isolated from bovine raw milk and skim milk concentrate.</title>
        <authorList>
            <person name="Hofmann K."/>
            <person name="Huptas C."/>
            <person name="Doll E."/>
            <person name="Scherer S."/>
            <person name="Wenning M."/>
        </authorList>
    </citation>
    <scope>NUCLEOTIDE SEQUENCE [LARGE SCALE GENOMIC DNA]</scope>
    <source>
        <strain evidence="1 2">DSM 108990</strain>
    </source>
</reference>